<reference evidence="2" key="1">
    <citation type="submission" date="2020-05" db="EMBL/GenBank/DDBJ databases">
        <title>WGS assembly of Panicum virgatum.</title>
        <authorList>
            <person name="Lovell J.T."/>
            <person name="Jenkins J."/>
            <person name="Shu S."/>
            <person name="Juenger T.E."/>
            <person name="Schmutz J."/>
        </authorList>
    </citation>
    <scope>NUCLEOTIDE SEQUENCE</scope>
    <source>
        <strain evidence="2">AP13</strain>
    </source>
</reference>
<keyword evidence="3" id="KW-1185">Reference proteome</keyword>
<dbReference type="AlphaFoldDB" id="A0A8T0XLN0"/>
<evidence type="ECO:0000313" key="3">
    <source>
        <dbReference type="Proteomes" id="UP000823388"/>
    </source>
</evidence>
<dbReference type="EMBL" id="CM029037">
    <property type="protein sequence ID" value="KAG2662361.1"/>
    <property type="molecule type" value="Genomic_DNA"/>
</dbReference>
<gene>
    <name evidence="2" type="ORF">PVAP13_1KG525104</name>
</gene>
<organism evidence="2 3">
    <name type="scientific">Panicum virgatum</name>
    <name type="common">Blackwell switchgrass</name>
    <dbReference type="NCBI Taxonomy" id="38727"/>
    <lineage>
        <taxon>Eukaryota</taxon>
        <taxon>Viridiplantae</taxon>
        <taxon>Streptophyta</taxon>
        <taxon>Embryophyta</taxon>
        <taxon>Tracheophyta</taxon>
        <taxon>Spermatophyta</taxon>
        <taxon>Magnoliopsida</taxon>
        <taxon>Liliopsida</taxon>
        <taxon>Poales</taxon>
        <taxon>Poaceae</taxon>
        <taxon>PACMAD clade</taxon>
        <taxon>Panicoideae</taxon>
        <taxon>Panicodae</taxon>
        <taxon>Paniceae</taxon>
        <taxon>Panicinae</taxon>
        <taxon>Panicum</taxon>
        <taxon>Panicum sect. Hiantes</taxon>
    </lineage>
</organism>
<name>A0A8T0XLN0_PANVG</name>
<protein>
    <submittedName>
        <fullName evidence="2">Uncharacterized protein</fullName>
    </submittedName>
</protein>
<proteinExistence type="predicted"/>
<comment type="caution">
    <text evidence="2">The sequence shown here is derived from an EMBL/GenBank/DDBJ whole genome shotgun (WGS) entry which is preliminary data.</text>
</comment>
<feature type="region of interest" description="Disordered" evidence="1">
    <location>
        <begin position="1"/>
        <end position="87"/>
    </location>
</feature>
<dbReference type="Proteomes" id="UP000823388">
    <property type="component" value="Chromosome 1K"/>
</dbReference>
<accession>A0A8T0XLN0</accession>
<evidence type="ECO:0000313" key="2">
    <source>
        <dbReference type="EMBL" id="KAG2662361.1"/>
    </source>
</evidence>
<sequence length="87" mass="9297">MRPGGRDATASGRPGEIGEDRGAAATERQQSPQKLCAAAFSGRRKAETNKPTNRREREDGGRALEGEKAREKVSQGAVTAARHGRKP</sequence>
<feature type="compositionally biased region" description="Basic and acidic residues" evidence="1">
    <location>
        <begin position="44"/>
        <end position="73"/>
    </location>
</feature>
<evidence type="ECO:0000256" key="1">
    <source>
        <dbReference type="SAM" id="MobiDB-lite"/>
    </source>
</evidence>